<evidence type="ECO:0000313" key="3">
    <source>
        <dbReference type="EMBL" id="SBP29755.1"/>
    </source>
</evidence>
<dbReference type="InterPro" id="IPR029274">
    <property type="entry name" value="DUF4615"/>
</dbReference>
<proteinExistence type="inferred from homology"/>
<feature type="region of interest" description="Disordered" evidence="2">
    <location>
        <begin position="257"/>
        <end position="285"/>
    </location>
</feature>
<sequence>MTEQRLLFIDIDAESKSSSAAGGGGVNPPLWTHSDNSFTFNFLSDNQPPPQEEPSPAEHTEAVPAQVSFSGQDSHFAFNFQIPPPVEDMDTAEAAKPSSSRNEEEKSPVLQEGVRTPELSVQSKTKKKKSEKKKPPDSEPQLKLDEGSHRDEEQSAEEQLNRQLDWCIEQLELGLRSQKGTPKQKEEASRALKTLRSSKAPLVKKRQVMRSMAGDYRKKIDEEKNKQFKLIQNEMASAQVKAVSDCPKKSVFHRKAEVKTQPAASEEYLLPLTQAQDDEKPKTHTQQDTFVFVPSKEEFSFNFF</sequence>
<comment type="similarity">
    <text evidence="1">Belongs to the UPF0488 family.</text>
</comment>
<dbReference type="Pfam" id="PF15393">
    <property type="entry name" value="DUF4615"/>
    <property type="match status" value="1"/>
</dbReference>
<feature type="compositionally biased region" description="Polar residues" evidence="2">
    <location>
        <begin position="33"/>
        <end position="46"/>
    </location>
</feature>
<name>A0A1A7YIK2_9TELE</name>
<reference evidence="3" key="2">
    <citation type="submission" date="2016-06" db="EMBL/GenBank/DDBJ databases">
        <title>The genome of a short-lived fish provides insights into sex chromosome evolution and the genetic control of aging.</title>
        <authorList>
            <person name="Reichwald K."/>
            <person name="Felder M."/>
            <person name="Petzold A."/>
            <person name="Koch P."/>
            <person name="Groth M."/>
            <person name="Platzer M."/>
        </authorList>
    </citation>
    <scope>NUCLEOTIDE SEQUENCE</scope>
    <source>
        <tissue evidence="3">Brain</tissue>
    </source>
</reference>
<gene>
    <name evidence="3" type="primary">C24H8ORF33</name>
</gene>
<feature type="region of interest" description="Disordered" evidence="2">
    <location>
        <begin position="1"/>
        <end position="161"/>
    </location>
</feature>
<feature type="compositionally biased region" description="Basic and acidic residues" evidence="2">
    <location>
        <begin position="133"/>
        <end position="153"/>
    </location>
</feature>
<dbReference type="PANTHER" id="PTHR13602">
    <property type="entry name" value="UPF0488 PROTEIN C8ORF33"/>
    <property type="match status" value="1"/>
</dbReference>
<evidence type="ECO:0000256" key="2">
    <source>
        <dbReference type="SAM" id="MobiDB-lite"/>
    </source>
</evidence>
<protein>
    <submittedName>
        <fullName evidence="3">Chromosome 8 open reading frame 33</fullName>
    </submittedName>
</protein>
<reference evidence="3" key="1">
    <citation type="submission" date="2016-05" db="EMBL/GenBank/DDBJ databases">
        <authorList>
            <person name="Lavstsen T."/>
            <person name="Jespersen J.S."/>
        </authorList>
    </citation>
    <scope>NUCLEOTIDE SEQUENCE</scope>
    <source>
        <tissue evidence="3">Brain</tissue>
    </source>
</reference>
<evidence type="ECO:0000256" key="1">
    <source>
        <dbReference type="ARBA" id="ARBA00005707"/>
    </source>
</evidence>
<accession>A0A1A7YIK2</accession>
<organism evidence="3">
    <name type="scientific">Iconisemion striatum</name>
    <dbReference type="NCBI Taxonomy" id="60296"/>
    <lineage>
        <taxon>Eukaryota</taxon>
        <taxon>Metazoa</taxon>
        <taxon>Chordata</taxon>
        <taxon>Craniata</taxon>
        <taxon>Vertebrata</taxon>
        <taxon>Euteleostomi</taxon>
        <taxon>Actinopterygii</taxon>
        <taxon>Neopterygii</taxon>
        <taxon>Teleostei</taxon>
        <taxon>Neoteleostei</taxon>
        <taxon>Acanthomorphata</taxon>
        <taxon>Ovalentaria</taxon>
        <taxon>Atherinomorphae</taxon>
        <taxon>Cyprinodontiformes</taxon>
        <taxon>Nothobranchiidae</taxon>
        <taxon>Iconisemion</taxon>
    </lineage>
</organism>
<dbReference type="EMBL" id="HADX01007523">
    <property type="protein sequence ID" value="SBP29755.1"/>
    <property type="molecule type" value="Transcribed_RNA"/>
</dbReference>
<feature type="region of interest" description="Disordered" evidence="2">
    <location>
        <begin position="175"/>
        <end position="200"/>
    </location>
</feature>
<dbReference type="AlphaFoldDB" id="A0A1A7YIK2"/>
<dbReference type="PANTHER" id="PTHR13602:SF2">
    <property type="entry name" value="UPF0488 PROTEIN C8ORF33"/>
    <property type="match status" value="1"/>
</dbReference>